<dbReference type="HOGENOM" id="CLU_1532499_0_0_1"/>
<gene>
    <name evidence="2" type="ORF">DACRYDRAFT_20631</name>
</gene>
<accession>M5G8L0</accession>
<feature type="compositionally biased region" description="Basic and acidic residues" evidence="1">
    <location>
        <begin position="144"/>
        <end position="156"/>
    </location>
</feature>
<dbReference type="Proteomes" id="UP000030653">
    <property type="component" value="Unassembled WGS sequence"/>
</dbReference>
<feature type="compositionally biased region" description="Basic and acidic residues" evidence="1">
    <location>
        <begin position="117"/>
        <end position="137"/>
    </location>
</feature>
<name>M5G8L0_DACPD</name>
<reference evidence="2 3" key="1">
    <citation type="journal article" date="2012" name="Science">
        <title>The Paleozoic origin of enzymatic lignin decomposition reconstructed from 31 fungal genomes.</title>
        <authorList>
            <person name="Floudas D."/>
            <person name="Binder M."/>
            <person name="Riley R."/>
            <person name="Barry K."/>
            <person name="Blanchette R.A."/>
            <person name="Henrissat B."/>
            <person name="Martinez A.T."/>
            <person name="Otillar R."/>
            <person name="Spatafora J.W."/>
            <person name="Yadav J.S."/>
            <person name="Aerts A."/>
            <person name="Benoit I."/>
            <person name="Boyd A."/>
            <person name="Carlson A."/>
            <person name="Copeland A."/>
            <person name="Coutinho P.M."/>
            <person name="de Vries R.P."/>
            <person name="Ferreira P."/>
            <person name="Findley K."/>
            <person name="Foster B."/>
            <person name="Gaskell J."/>
            <person name="Glotzer D."/>
            <person name="Gorecki P."/>
            <person name="Heitman J."/>
            <person name="Hesse C."/>
            <person name="Hori C."/>
            <person name="Igarashi K."/>
            <person name="Jurgens J.A."/>
            <person name="Kallen N."/>
            <person name="Kersten P."/>
            <person name="Kohler A."/>
            <person name="Kuees U."/>
            <person name="Kumar T.K.A."/>
            <person name="Kuo A."/>
            <person name="LaButti K."/>
            <person name="Larrondo L.F."/>
            <person name="Lindquist E."/>
            <person name="Ling A."/>
            <person name="Lombard V."/>
            <person name="Lucas S."/>
            <person name="Lundell T."/>
            <person name="Martin R."/>
            <person name="McLaughlin D.J."/>
            <person name="Morgenstern I."/>
            <person name="Morin E."/>
            <person name="Murat C."/>
            <person name="Nagy L.G."/>
            <person name="Nolan M."/>
            <person name="Ohm R.A."/>
            <person name="Patyshakuliyeva A."/>
            <person name="Rokas A."/>
            <person name="Ruiz-Duenas F.J."/>
            <person name="Sabat G."/>
            <person name="Salamov A."/>
            <person name="Samejima M."/>
            <person name="Schmutz J."/>
            <person name="Slot J.C."/>
            <person name="St John F."/>
            <person name="Stenlid J."/>
            <person name="Sun H."/>
            <person name="Sun S."/>
            <person name="Syed K."/>
            <person name="Tsang A."/>
            <person name="Wiebenga A."/>
            <person name="Young D."/>
            <person name="Pisabarro A."/>
            <person name="Eastwood D.C."/>
            <person name="Martin F."/>
            <person name="Cullen D."/>
            <person name="Grigoriev I.V."/>
            <person name="Hibbett D.S."/>
        </authorList>
    </citation>
    <scope>NUCLEOTIDE SEQUENCE [LARGE SCALE GENOMIC DNA]</scope>
    <source>
        <strain evidence="2 3">DJM-731 SS1</strain>
    </source>
</reference>
<organism evidence="2 3">
    <name type="scientific">Dacryopinax primogenitus (strain DJM 731)</name>
    <name type="common">Brown rot fungus</name>
    <dbReference type="NCBI Taxonomy" id="1858805"/>
    <lineage>
        <taxon>Eukaryota</taxon>
        <taxon>Fungi</taxon>
        <taxon>Dikarya</taxon>
        <taxon>Basidiomycota</taxon>
        <taxon>Agaricomycotina</taxon>
        <taxon>Dacrymycetes</taxon>
        <taxon>Dacrymycetales</taxon>
        <taxon>Dacrymycetaceae</taxon>
        <taxon>Dacryopinax</taxon>
    </lineage>
</organism>
<dbReference type="EMBL" id="JH795857">
    <property type="protein sequence ID" value="EJU05084.1"/>
    <property type="molecule type" value="Genomic_DNA"/>
</dbReference>
<evidence type="ECO:0000313" key="3">
    <source>
        <dbReference type="Proteomes" id="UP000030653"/>
    </source>
</evidence>
<feature type="region of interest" description="Disordered" evidence="1">
    <location>
        <begin position="116"/>
        <end position="175"/>
    </location>
</feature>
<evidence type="ECO:0000313" key="2">
    <source>
        <dbReference type="EMBL" id="EJU05084.1"/>
    </source>
</evidence>
<dbReference type="RefSeq" id="XP_040631978.1">
    <property type="nucleotide sequence ID" value="XM_040772013.1"/>
</dbReference>
<dbReference type="AlphaFoldDB" id="M5G8L0"/>
<keyword evidence="3" id="KW-1185">Reference proteome</keyword>
<proteinExistence type="predicted"/>
<sequence>MPKNDALLGTMRAFLLPAQLASSNMLHDLHKCVYERFVYESEDHPQQPDGKPFPSSPDELGQRCGVQQEREDLQSAIRRADRMTEDDEREFGVVRTLRQVGRATKMVYVVVHQNAKHGREDQVQPHRDPGREPKVELADAVVARSDRGHEHRHDLGVDETQTKIGVPGIEGGDDH</sequence>
<dbReference type="GeneID" id="63687075"/>
<protein>
    <submittedName>
        <fullName evidence="2">Uncharacterized protein</fullName>
    </submittedName>
</protein>
<evidence type="ECO:0000256" key="1">
    <source>
        <dbReference type="SAM" id="MobiDB-lite"/>
    </source>
</evidence>